<dbReference type="AlphaFoldDB" id="H5TYU9"/>
<evidence type="ECO:0000256" key="2">
    <source>
        <dbReference type="SAM" id="MobiDB-lite"/>
    </source>
</evidence>
<accession>H5TYU9</accession>
<protein>
    <recommendedName>
        <fullName evidence="5">DUF3109 family protein</fullName>
    </recommendedName>
</protein>
<name>H5TYU9_9ACTN</name>
<proteinExistence type="inferred from homology"/>
<dbReference type="EMBL" id="BAFC01000048">
    <property type="protein sequence ID" value="GAB38657.1"/>
    <property type="molecule type" value="Genomic_DNA"/>
</dbReference>
<feature type="region of interest" description="Disordered" evidence="2">
    <location>
        <begin position="1"/>
        <end position="34"/>
    </location>
</feature>
<keyword evidence="4" id="KW-1185">Reference proteome</keyword>
<organism evidence="3 4">
    <name type="scientific">Gordonia sputi NBRC 100414</name>
    <dbReference type="NCBI Taxonomy" id="1089453"/>
    <lineage>
        <taxon>Bacteria</taxon>
        <taxon>Bacillati</taxon>
        <taxon>Actinomycetota</taxon>
        <taxon>Actinomycetes</taxon>
        <taxon>Mycobacteriales</taxon>
        <taxon>Gordoniaceae</taxon>
        <taxon>Gordonia</taxon>
    </lineage>
</organism>
<sequence length="304" mass="34026">MGGETHGRDQTPRGRYDYRERVPSPTPSAQISPAPEVPLDFAREWYEFFDPADPEHLINADLTWLLSHWTCVFGTPACQGIIDGRPDDGCCSHGAYLTDKDDRKHLAKSVAMLTPDDWQYYEKGSGKDPLGKRGYLEEGDLDDEPALKTRTHKGACIFLNRPGFDRGPGCALHAMALRKGIEPWSVKPDVCWQLPIRREQDWVERPDGTQVLKTTITEFDRRGWGEGGHDLKWYCSGSPDAHVGATQVFESYAPELTELLGKPAYDELARACRRRNGLGIVAVHPATAAATTRRTTDIKYEELG</sequence>
<comment type="caution">
    <text evidence="3">The sequence shown here is derived from an EMBL/GenBank/DDBJ whole genome shotgun (WGS) entry which is preliminary data.</text>
</comment>
<dbReference type="eggNOG" id="ENOG502Z8QX">
    <property type="taxonomic scope" value="Bacteria"/>
</dbReference>
<evidence type="ECO:0000256" key="1">
    <source>
        <dbReference type="ARBA" id="ARBA00093770"/>
    </source>
</evidence>
<evidence type="ECO:0008006" key="5">
    <source>
        <dbReference type="Google" id="ProtNLM"/>
    </source>
</evidence>
<reference evidence="3 4" key="1">
    <citation type="submission" date="2012-02" db="EMBL/GenBank/DDBJ databases">
        <title>Whole genome shotgun sequence of Gordonia sputi NBRC 100414.</title>
        <authorList>
            <person name="Yoshida I."/>
            <person name="Hosoyama A."/>
            <person name="Tsuchikane K."/>
            <person name="Katsumata H."/>
            <person name="Yamazaki S."/>
            <person name="Fujita N."/>
        </authorList>
    </citation>
    <scope>NUCLEOTIDE SEQUENCE [LARGE SCALE GENOMIC DNA]</scope>
    <source>
        <strain evidence="3 4">NBRC 100414</strain>
    </source>
</reference>
<dbReference type="Proteomes" id="UP000005845">
    <property type="component" value="Unassembled WGS sequence"/>
</dbReference>
<evidence type="ECO:0000313" key="4">
    <source>
        <dbReference type="Proteomes" id="UP000005845"/>
    </source>
</evidence>
<feature type="compositionally biased region" description="Basic and acidic residues" evidence="2">
    <location>
        <begin position="1"/>
        <end position="22"/>
    </location>
</feature>
<evidence type="ECO:0000313" key="3">
    <source>
        <dbReference type="EMBL" id="GAB38657.1"/>
    </source>
</evidence>
<gene>
    <name evidence="3" type="ORF">GOSPT_048_00370</name>
</gene>
<dbReference type="Pfam" id="PF11307">
    <property type="entry name" value="DUF3109"/>
    <property type="match status" value="1"/>
</dbReference>
<comment type="similarity">
    <text evidence="1">Belongs to the Rv0495c family.</text>
</comment>
<dbReference type="InterPro" id="IPR021458">
    <property type="entry name" value="Rv0495c"/>
</dbReference>